<reference evidence="4" key="1">
    <citation type="submission" date="2016-06" db="UniProtKB">
        <authorList>
            <consortium name="WormBaseParasite"/>
        </authorList>
    </citation>
    <scope>IDENTIFICATION</scope>
</reference>
<evidence type="ECO:0000256" key="1">
    <source>
        <dbReference type="SAM" id="MobiDB-lite"/>
    </source>
</evidence>
<dbReference type="WBParaSite" id="GPUH_0001963401-mRNA-1">
    <property type="protein sequence ID" value="GPUH_0001963401-mRNA-1"/>
    <property type="gene ID" value="GPUH_0001963401"/>
</dbReference>
<evidence type="ECO:0000313" key="4">
    <source>
        <dbReference type="WBParaSite" id="GPUH_0001963401-mRNA-1"/>
    </source>
</evidence>
<gene>
    <name evidence="2" type="ORF">GPUH_LOCUS19609</name>
</gene>
<sequence length="139" mass="16019">MLAVWVITSSKLDDRHSYWKDFVEAKTICEKLTEDDSTDSLSILNDLLLSLLSRTDRFHRSVVHFVFASFIPRMKLKNILHIFETINLSDEDIMHEKENSSSDDEDGGESSEAEQPEQNISNKGFFLFYHGSNNSAVDW</sequence>
<name>A0A183EF68_9BILA</name>
<dbReference type="AlphaFoldDB" id="A0A183EF68"/>
<organism evidence="4">
    <name type="scientific">Gongylonema pulchrum</name>
    <dbReference type="NCBI Taxonomy" id="637853"/>
    <lineage>
        <taxon>Eukaryota</taxon>
        <taxon>Metazoa</taxon>
        <taxon>Ecdysozoa</taxon>
        <taxon>Nematoda</taxon>
        <taxon>Chromadorea</taxon>
        <taxon>Rhabditida</taxon>
        <taxon>Spirurina</taxon>
        <taxon>Spiruromorpha</taxon>
        <taxon>Spiruroidea</taxon>
        <taxon>Gongylonematidae</taxon>
        <taxon>Gongylonema</taxon>
    </lineage>
</organism>
<dbReference type="InterPro" id="IPR007015">
    <property type="entry name" value="DNA_pol_V/MYBBP1A"/>
</dbReference>
<evidence type="ECO:0000313" key="3">
    <source>
        <dbReference type="Proteomes" id="UP000271098"/>
    </source>
</evidence>
<proteinExistence type="predicted"/>
<accession>A0A183EF68</accession>
<dbReference type="GO" id="GO:0005730">
    <property type="term" value="C:nucleolus"/>
    <property type="evidence" value="ECO:0007669"/>
    <property type="project" value="InterPro"/>
</dbReference>
<reference evidence="2 3" key="2">
    <citation type="submission" date="2018-11" db="EMBL/GenBank/DDBJ databases">
        <authorList>
            <consortium name="Pathogen Informatics"/>
        </authorList>
    </citation>
    <scope>NUCLEOTIDE SEQUENCE [LARGE SCALE GENOMIC DNA]</scope>
</reference>
<dbReference type="GO" id="GO:0006355">
    <property type="term" value="P:regulation of DNA-templated transcription"/>
    <property type="evidence" value="ECO:0007669"/>
    <property type="project" value="InterPro"/>
</dbReference>
<dbReference type="Proteomes" id="UP000271098">
    <property type="component" value="Unassembled WGS sequence"/>
</dbReference>
<feature type="compositionally biased region" description="Acidic residues" evidence="1">
    <location>
        <begin position="101"/>
        <end position="115"/>
    </location>
</feature>
<feature type="region of interest" description="Disordered" evidence="1">
    <location>
        <begin position="93"/>
        <end position="122"/>
    </location>
</feature>
<dbReference type="Pfam" id="PF04931">
    <property type="entry name" value="DNA_pol_phi"/>
    <property type="match status" value="1"/>
</dbReference>
<protein>
    <submittedName>
        <fullName evidence="4">Ovate family protein</fullName>
    </submittedName>
</protein>
<evidence type="ECO:0000313" key="2">
    <source>
        <dbReference type="EMBL" id="VDN34191.1"/>
    </source>
</evidence>
<keyword evidence="3" id="KW-1185">Reference proteome</keyword>
<dbReference type="GO" id="GO:0003677">
    <property type="term" value="F:DNA binding"/>
    <property type="evidence" value="ECO:0007669"/>
    <property type="project" value="InterPro"/>
</dbReference>
<dbReference type="EMBL" id="UYRT01088828">
    <property type="protein sequence ID" value="VDN34191.1"/>
    <property type="molecule type" value="Genomic_DNA"/>
</dbReference>